<organism evidence="9 10">
    <name type="scientific">Kuraishia capsulata CBS 1993</name>
    <dbReference type="NCBI Taxonomy" id="1382522"/>
    <lineage>
        <taxon>Eukaryota</taxon>
        <taxon>Fungi</taxon>
        <taxon>Dikarya</taxon>
        <taxon>Ascomycota</taxon>
        <taxon>Saccharomycotina</taxon>
        <taxon>Pichiomycetes</taxon>
        <taxon>Pichiales</taxon>
        <taxon>Pichiaceae</taxon>
        <taxon>Kuraishia</taxon>
    </lineage>
</organism>
<dbReference type="GO" id="GO:0006612">
    <property type="term" value="P:protein targeting to membrane"/>
    <property type="evidence" value="ECO:0007669"/>
    <property type="project" value="EnsemblFungi"/>
</dbReference>
<evidence type="ECO:0000256" key="6">
    <source>
        <dbReference type="ARBA" id="ARBA00023136"/>
    </source>
</evidence>
<proteinExistence type="inferred from homology"/>
<dbReference type="PANTHER" id="PTHR13254">
    <property type="entry name" value="GOLGI AUTOANTIGEN, GOLGIN SUBFAMILY A, 7"/>
    <property type="match status" value="1"/>
</dbReference>
<dbReference type="OrthoDB" id="5377273at2759"/>
<gene>
    <name evidence="9" type="ORF">KUCA_T00004963001</name>
</gene>
<protein>
    <recommendedName>
        <fullName evidence="4">Ras modification protein ERF4</fullName>
    </recommendedName>
</protein>
<feature type="region of interest" description="Disordered" evidence="7">
    <location>
        <begin position="1"/>
        <end position="20"/>
    </location>
</feature>
<dbReference type="GO" id="GO:0016409">
    <property type="term" value="F:palmitoyltransferase activity"/>
    <property type="evidence" value="ECO:0007669"/>
    <property type="project" value="EnsemblFungi"/>
</dbReference>
<dbReference type="AlphaFoldDB" id="W6MU86"/>
<dbReference type="GeneID" id="34522354"/>
<evidence type="ECO:0000256" key="1">
    <source>
        <dbReference type="ARBA" id="ARBA00004406"/>
    </source>
</evidence>
<name>W6MU86_9ASCO</name>
<comment type="subunit">
    <text evidence="3">Interacts with ERF2.</text>
</comment>
<evidence type="ECO:0000256" key="4">
    <source>
        <dbReference type="ARBA" id="ARBA00018463"/>
    </source>
</evidence>
<sequence length="243" mass="27709">MDESPDCVSGNNDSGIDKSAAAPDADIQKTLFFNYHEYALSLYQDVTAYGLGPLIEHQRRIIATHFPNPYAAPNTADAMDTRIVRIPRSYEVEADRYPQFSTLLPGDEKGAYTDGEGTKEFKIVGCVEGQYYGYTSVSPLSRYLTADEFLQLVEDINKFLKQSFDPLSWKTFLWNIFDTATFFVFSHLPTKLLSPDVNATLRLERYVEEQNEKFRQKHVPVKIIRPRKGGYLSLDFQIPKPTP</sequence>
<dbReference type="GO" id="GO:0005789">
    <property type="term" value="C:endoplasmic reticulum membrane"/>
    <property type="evidence" value="ECO:0007669"/>
    <property type="project" value="UniProtKB-SubCell"/>
</dbReference>
<reference evidence="9" key="2">
    <citation type="submission" date="2014-02" db="EMBL/GenBank/DDBJ databases">
        <title>Complete DNA sequence of /Kuraishia capsulata/ illustrates novel genomic features among budding yeasts (/Saccharomycotina/).</title>
        <authorList>
            <person name="Morales L."/>
            <person name="Noel B."/>
            <person name="Porcel B."/>
            <person name="Marcet-Houben M."/>
            <person name="Hullo M-F."/>
            <person name="Sacerdot C."/>
            <person name="Tekaia F."/>
            <person name="Leh-Louis V."/>
            <person name="Despons L."/>
            <person name="Khanna V."/>
            <person name="Aury J-M."/>
            <person name="Barbe V."/>
            <person name="Couloux A."/>
            <person name="Labadie K."/>
            <person name="Pelletier E."/>
            <person name="Souciet J-L."/>
            <person name="Boekhout T."/>
            <person name="Gabaldon T."/>
            <person name="Wincker P."/>
            <person name="Dujon B."/>
        </authorList>
    </citation>
    <scope>NUCLEOTIDE SEQUENCE</scope>
    <source>
        <strain evidence="9">CBS 1993</strain>
    </source>
</reference>
<dbReference type="PANTHER" id="PTHR13254:SF0">
    <property type="entry name" value="GOLGIN SUBFAMILY A MEMBER 7_ERF4 DOMAIN-CONTAINING PROTEIN"/>
    <property type="match status" value="1"/>
</dbReference>
<evidence type="ECO:0000259" key="8">
    <source>
        <dbReference type="Pfam" id="PF10256"/>
    </source>
</evidence>
<comment type="similarity">
    <text evidence="2">Belongs to the ERF4 family.</text>
</comment>
<feature type="domain" description="Golgin subfamily A member 7/ERF4" evidence="8">
    <location>
        <begin position="83"/>
        <end position="235"/>
    </location>
</feature>
<dbReference type="InterPro" id="IPR019383">
    <property type="entry name" value="Golgin_A_7/ERF4"/>
</dbReference>
<dbReference type="InterPro" id="IPR051371">
    <property type="entry name" value="Ras_palmitoyltransferase"/>
</dbReference>
<reference evidence="9" key="1">
    <citation type="submission" date="2013-12" db="EMBL/GenBank/DDBJ databases">
        <authorList>
            <person name="Genoscope - CEA"/>
        </authorList>
    </citation>
    <scope>NUCLEOTIDE SEQUENCE</scope>
    <source>
        <strain evidence="9">CBS 1993</strain>
    </source>
</reference>
<accession>W6MU86</accession>
<evidence type="ECO:0000313" key="10">
    <source>
        <dbReference type="Proteomes" id="UP000019384"/>
    </source>
</evidence>
<evidence type="ECO:0000256" key="5">
    <source>
        <dbReference type="ARBA" id="ARBA00022824"/>
    </source>
</evidence>
<dbReference type="Pfam" id="PF10256">
    <property type="entry name" value="Erf4"/>
    <property type="match status" value="1"/>
</dbReference>
<dbReference type="STRING" id="1382522.W6MU86"/>
<keyword evidence="10" id="KW-1185">Reference proteome</keyword>
<dbReference type="EMBL" id="HG793130">
    <property type="protein sequence ID" value="CDK28977.1"/>
    <property type="molecule type" value="Genomic_DNA"/>
</dbReference>
<dbReference type="RefSeq" id="XP_022460966.1">
    <property type="nucleotide sequence ID" value="XM_022606100.1"/>
</dbReference>
<evidence type="ECO:0000256" key="3">
    <source>
        <dbReference type="ARBA" id="ARBA00011396"/>
    </source>
</evidence>
<keyword evidence="5" id="KW-0256">Endoplasmic reticulum</keyword>
<dbReference type="HOGENOM" id="CLU_087349_0_0_1"/>
<comment type="subcellular location">
    <subcellularLocation>
        <location evidence="1">Endoplasmic reticulum membrane</location>
        <topology evidence="1">Peripheral membrane protein</topology>
    </subcellularLocation>
</comment>
<keyword evidence="6" id="KW-0472">Membrane</keyword>
<dbReference type="GO" id="GO:0031211">
    <property type="term" value="C:endoplasmic reticulum palmitoyltransferase complex"/>
    <property type="evidence" value="ECO:0007669"/>
    <property type="project" value="EnsemblFungi"/>
</dbReference>
<dbReference type="Proteomes" id="UP000019384">
    <property type="component" value="Unassembled WGS sequence"/>
</dbReference>
<evidence type="ECO:0000256" key="7">
    <source>
        <dbReference type="SAM" id="MobiDB-lite"/>
    </source>
</evidence>
<evidence type="ECO:0000256" key="2">
    <source>
        <dbReference type="ARBA" id="ARBA00007732"/>
    </source>
</evidence>
<evidence type="ECO:0000313" key="9">
    <source>
        <dbReference type="EMBL" id="CDK28977.1"/>
    </source>
</evidence>